<proteinExistence type="predicted"/>
<evidence type="ECO:0000313" key="1">
    <source>
        <dbReference type="EMBL" id="KAK0577405.1"/>
    </source>
</evidence>
<reference evidence="1" key="1">
    <citation type="journal article" date="2022" name="Plant J.">
        <title>Strategies of tolerance reflected in two North American maple genomes.</title>
        <authorList>
            <person name="McEvoy S.L."/>
            <person name="Sezen U.U."/>
            <person name="Trouern-Trend A."/>
            <person name="McMahon S.M."/>
            <person name="Schaberg P.G."/>
            <person name="Yang J."/>
            <person name="Wegrzyn J.L."/>
            <person name="Swenson N.G."/>
        </authorList>
    </citation>
    <scope>NUCLEOTIDE SEQUENCE</scope>
    <source>
        <strain evidence="1">NS2018</strain>
    </source>
</reference>
<evidence type="ECO:0000313" key="2">
    <source>
        <dbReference type="Proteomes" id="UP001168877"/>
    </source>
</evidence>
<gene>
    <name evidence="1" type="ORF">LWI29_032598</name>
</gene>
<name>A0AA39VEL8_ACESA</name>
<accession>A0AA39VEL8</accession>
<protein>
    <submittedName>
        <fullName evidence="1">Uncharacterized protein</fullName>
    </submittedName>
</protein>
<organism evidence="1 2">
    <name type="scientific">Acer saccharum</name>
    <name type="common">Sugar maple</name>
    <dbReference type="NCBI Taxonomy" id="4024"/>
    <lineage>
        <taxon>Eukaryota</taxon>
        <taxon>Viridiplantae</taxon>
        <taxon>Streptophyta</taxon>
        <taxon>Embryophyta</taxon>
        <taxon>Tracheophyta</taxon>
        <taxon>Spermatophyta</taxon>
        <taxon>Magnoliopsida</taxon>
        <taxon>eudicotyledons</taxon>
        <taxon>Gunneridae</taxon>
        <taxon>Pentapetalae</taxon>
        <taxon>rosids</taxon>
        <taxon>malvids</taxon>
        <taxon>Sapindales</taxon>
        <taxon>Sapindaceae</taxon>
        <taxon>Hippocastanoideae</taxon>
        <taxon>Acereae</taxon>
        <taxon>Acer</taxon>
    </lineage>
</organism>
<dbReference type="AlphaFoldDB" id="A0AA39VEL8"/>
<comment type="caution">
    <text evidence="1">The sequence shown here is derived from an EMBL/GenBank/DDBJ whole genome shotgun (WGS) entry which is preliminary data.</text>
</comment>
<sequence length="96" mass="10659">MIKTQKLKRKKKEKGRGREIPVAVEPLAVEHISPSLLLLLPWLLPSPDLWPSLTSGRHAPLAVEHISPSHTSGLRSFSSLLPCLLSATNNHVDWVE</sequence>
<dbReference type="Proteomes" id="UP001168877">
    <property type="component" value="Unassembled WGS sequence"/>
</dbReference>
<keyword evidence="2" id="KW-1185">Reference proteome</keyword>
<dbReference type="EMBL" id="JAUESC010000386">
    <property type="protein sequence ID" value="KAK0577405.1"/>
    <property type="molecule type" value="Genomic_DNA"/>
</dbReference>
<reference evidence="1" key="2">
    <citation type="submission" date="2023-06" db="EMBL/GenBank/DDBJ databases">
        <authorList>
            <person name="Swenson N.G."/>
            <person name="Wegrzyn J.L."/>
            <person name="Mcevoy S.L."/>
        </authorList>
    </citation>
    <scope>NUCLEOTIDE SEQUENCE</scope>
    <source>
        <strain evidence="1">NS2018</strain>
        <tissue evidence="1">Leaf</tissue>
    </source>
</reference>